<evidence type="ECO:0000256" key="14">
    <source>
        <dbReference type="ARBA" id="ARBA00023136"/>
    </source>
</evidence>
<dbReference type="Gene3D" id="3.40.50.300">
    <property type="entry name" value="P-loop containing nucleotide triphosphate hydrolases"/>
    <property type="match status" value="1"/>
</dbReference>
<dbReference type="InterPro" id="IPR045058">
    <property type="entry name" value="GIMA/IAN/Toc"/>
</dbReference>
<dbReference type="GO" id="GO:0045036">
    <property type="term" value="P:protein targeting to chloroplast"/>
    <property type="evidence" value="ECO:0007669"/>
    <property type="project" value="InterPro"/>
</dbReference>
<evidence type="ECO:0000256" key="10">
    <source>
        <dbReference type="ARBA" id="ARBA00022842"/>
    </source>
</evidence>
<keyword evidence="7" id="KW-0547">Nucleotide-binding</keyword>
<dbReference type="PROSITE" id="PS51720">
    <property type="entry name" value="G_AIG1"/>
    <property type="match status" value="1"/>
</dbReference>
<dbReference type="PANTHER" id="PTHR10903">
    <property type="entry name" value="GTPASE, IMAP FAMILY MEMBER-RELATED"/>
    <property type="match status" value="1"/>
</dbReference>
<sequence length="794" mass="88056">MSFFSLFFLRRMNAFKDWITSQLASKSILSSTPSGNNRLFEEENLDEEYRIRGSSPAASLTAPSTSFPPSVQENDHPPRQAPVGELPSSHLSQFETDDKMSNPLAKIEALQIKLFRLLQRLGHSIDNLLVSQVLYRLHLASVIRVGESDSKRASLGYDQAKAIAADQEIAGQPDLDFSLRILILGKTGVGKSSTINSVFDQLRVSTDAFQPSTDGIQEIAGIVNGIKIAFIDTPGLLPSSTSNLRVNRKILRSVKKFIRKNPPDIVLYLERLDLINMGYSDLPLLKLITSVFGSAIWFNTVLVMTHSSAFPEGPDGHRISYESFVTQCANLVQHFIHLAISDSKLENRVLLVENHSQCRKNVSGEKILPNGEVWRSQLLLLCICTKVLADASAILKFQDGFQLGPTSGARLPSLPHLLSSFLKPRTVSNTNKNDSELDDILDDVDDEDEYDKLPPIRIQTKIQFEKLTKSQKNEYLGELDYRETLYLKKQWKAESTQRRKDIKVSKDGRSSGDDNYDNQEASPESVLLPDLTIPSSFDSDHPVHRYRCLITSDQWLVRPVLDPQGWDHEAGFDGINLESAVELSNNIHASIVGQINKDKQDFNILSECSATYMDPKWPTLCASLDVQTSGKNLVCTVRGDMKLSKLMNNTTGCGFSVTSFGNNYYVGAKIEDAISIGKRVKLLLNAGRIGGLGQVAYGGSLETTLNGRDYPVRDDKVSLTMSVLSFDKEMVLGGGLQSNFRPFRGTKMSVNGTLNSRRMGKVSVKTSSSERVEIALIGVLSVVRAVLRKRATDD</sequence>
<organism evidence="19 20">
    <name type="scientific">Kingdonia uniflora</name>
    <dbReference type="NCBI Taxonomy" id="39325"/>
    <lineage>
        <taxon>Eukaryota</taxon>
        <taxon>Viridiplantae</taxon>
        <taxon>Streptophyta</taxon>
        <taxon>Embryophyta</taxon>
        <taxon>Tracheophyta</taxon>
        <taxon>Spermatophyta</taxon>
        <taxon>Magnoliopsida</taxon>
        <taxon>Ranunculales</taxon>
        <taxon>Circaeasteraceae</taxon>
        <taxon>Kingdonia</taxon>
    </lineage>
</organism>
<evidence type="ECO:0000256" key="11">
    <source>
        <dbReference type="ARBA" id="ARBA00022927"/>
    </source>
</evidence>
<evidence type="ECO:0000256" key="9">
    <source>
        <dbReference type="ARBA" id="ARBA00022805"/>
    </source>
</evidence>
<keyword evidence="11" id="KW-0653">Protein transport</keyword>
<feature type="region of interest" description="Disordered" evidence="17">
    <location>
        <begin position="498"/>
        <end position="527"/>
    </location>
</feature>
<evidence type="ECO:0000256" key="16">
    <source>
        <dbReference type="ARBA" id="ARBA00023775"/>
    </source>
</evidence>
<dbReference type="Pfam" id="PF11886">
    <property type="entry name" value="TOC159_MAD"/>
    <property type="match status" value="1"/>
</dbReference>
<name>A0A7J7MTE5_9MAGN</name>
<proteinExistence type="inferred from homology"/>
<keyword evidence="4" id="KW-0934">Plastid</keyword>
<evidence type="ECO:0000259" key="18">
    <source>
        <dbReference type="PROSITE" id="PS51720"/>
    </source>
</evidence>
<dbReference type="GO" id="GO:0015031">
    <property type="term" value="P:protein transport"/>
    <property type="evidence" value="ECO:0007669"/>
    <property type="project" value="UniProtKB-KW"/>
</dbReference>
<dbReference type="FunFam" id="3.40.50.300:FF:000413">
    <property type="entry name" value="Translocase of chloroplast 120, chloroplastic"/>
    <property type="match status" value="1"/>
</dbReference>
<keyword evidence="9" id="KW-1002">Plastid outer membrane</keyword>
<keyword evidence="10" id="KW-0460">Magnesium</keyword>
<evidence type="ECO:0000256" key="5">
    <source>
        <dbReference type="ARBA" id="ARBA00022692"/>
    </source>
</evidence>
<dbReference type="SUPFAM" id="SSF52540">
    <property type="entry name" value="P-loop containing nucleoside triphosphate hydrolases"/>
    <property type="match status" value="1"/>
</dbReference>
<evidence type="ECO:0000256" key="3">
    <source>
        <dbReference type="ARBA" id="ARBA00022528"/>
    </source>
</evidence>
<evidence type="ECO:0000256" key="13">
    <source>
        <dbReference type="ARBA" id="ARBA00023134"/>
    </source>
</evidence>
<dbReference type="NCBIfam" id="TIGR00993">
    <property type="entry name" value="3a0901s04IAP86"/>
    <property type="match status" value="1"/>
</dbReference>
<feature type="domain" description="AIG1-type G" evidence="18">
    <location>
        <begin position="176"/>
        <end position="405"/>
    </location>
</feature>
<keyword evidence="13" id="KW-0342">GTP-binding</keyword>
<keyword evidence="6" id="KW-0479">Metal-binding</keyword>
<dbReference type="Pfam" id="PF04548">
    <property type="entry name" value="AIG1"/>
    <property type="match status" value="1"/>
</dbReference>
<dbReference type="EMBL" id="JACGCM010001237">
    <property type="protein sequence ID" value="KAF6158097.1"/>
    <property type="molecule type" value="Genomic_DNA"/>
</dbReference>
<reference evidence="19 20" key="1">
    <citation type="journal article" date="2020" name="IScience">
        <title>Genome Sequencing of the Endangered Kingdonia uniflora (Circaeasteraceae, Ranunculales) Reveals Potential Mechanisms of Evolutionary Specialization.</title>
        <authorList>
            <person name="Sun Y."/>
            <person name="Deng T."/>
            <person name="Zhang A."/>
            <person name="Moore M.J."/>
            <person name="Landis J.B."/>
            <person name="Lin N."/>
            <person name="Zhang H."/>
            <person name="Zhang X."/>
            <person name="Huang J."/>
            <person name="Zhang X."/>
            <person name="Sun H."/>
            <person name="Wang H."/>
        </authorList>
    </citation>
    <scope>NUCLEOTIDE SEQUENCE [LARGE SCALE GENOMIC DNA]</scope>
    <source>
        <strain evidence="19">TB1705</strain>
        <tissue evidence="19">Leaf</tissue>
    </source>
</reference>
<dbReference type="GO" id="GO:0009707">
    <property type="term" value="C:chloroplast outer membrane"/>
    <property type="evidence" value="ECO:0007669"/>
    <property type="project" value="UniProtKB-SubCell"/>
</dbReference>
<keyword evidence="5" id="KW-0812">Transmembrane</keyword>
<comment type="cofactor">
    <cofactor evidence="1">
        <name>Mg(2+)</name>
        <dbReference type="ChEBI" id="CHEBI:18420"/>
    </cofactor>
</comment>
<feature type="region of interest" description="Disordered" evidence="17">
    <location>
        <begin position="55"/>
        <end position="90"/>
    </location>
</feature>
<accession>A0A7J7MTE5</accession>
<evidence type="ECO:0000313" key="20">
    <source>
        <dbReference type="Proteomes" id="UP000541444"/>
    </source>
</evidence>
<keyword evidence="2" id="KW-0813">Transport</keyword>
<dbReference type="InterPro" id="IPR027417">
    <property type="entry name" value="P-loop_NTPase"/>
</dbReference>
<evidence type="ECO:0000256" key="4">
    <source>
        <dbReference type="ARBA" id="ARBA00022640"/>
    </source>
</evidence>
<keyword evidence="8" id="KW-0378">Hydrolase</keyword>
<keyword evidence="20" id="KW-1185">Reference proteome</keyword>
<evidence type="ECO:0000313" key="19">
    <source>
        <dbReference type="EMBL" id="KAF6158097.1"/>
    </source>
</evidence>
<keyword evidence="3" id="KW-0150">Chloroplast</keyword>
<dbReference type="InterPro" id="IPR005690">
    <property type="entry name" value="Toc86_159"/>
</dbReference>
<comment type="caution">
    <text evidence="19">The sequence shown here is derived from an EMBL/GenBank/DDBJ whole genome shotgun (WGS) entry which is preliminary data.</text>
</comment>
<keyword evidence="12" id="KW-1133">Transmembrane helix</keyword>
<comment type="subcellular location">
    <subcellularLocation>
        <location evidence="15">Plastid</location>
        <location evidence="15">Chloroplast outer membrane</location>
        <topology evidence="15">Single-pass membrane protein</topology>
    </subcellularLocation>
</comment>
<dbReference type="InterPro" id="IPR006703">
    <property type="entry name" value="G_AIG1"/>
</dbReference>
<evidence type="ECO:0000256" key="17">
    <source>
        <dbReference type="SAM" id="MobiDB-lite"/>
    </source>
</evidence>
<keyword evidence="14" id="KW-0472">Membrane</keyword>
<evidence type="ECO:0000256" key="1">
    <source>
        <dbReference type="ARBA" id="ARBA00001946"/>
    </source>
</evidence>
<evidence type="ECO:0000256" key="15">
    <source>
        <dbReference type="ARBA" id="ARBA00023766"/>
    </source>
</evidence>
<feature type="compositionally biased region" description="Low complexity" evidence="17">
    <location>
        <begin position="55"/>
        <end position="70"/>
    </location>
</feature>
<dbReference type="AlphaFoldDB" id="A0A7J7MTE5"/>
<dbReference type="PANTHER" id="PTHR10903:SF68">
    <property type="entry name" value="TRANSLOCASE OF CHLOROPLAST 90, CHLOROPLASTIC"/>
    <property type="match status" value="1"/>
</dbReference>
<gene>
    <name evidence="19" type="ORF">GIB67_014891</name>
</gene>
<dbReference type="OrthoDB" id="8954335at2759"/>
<dbReference type="Proteomes" id="UP000541444">
    <property type="component" value="Unassembled WGS sequence"/>
</dbReference>
<evidence type="ECO:0000256" key="2">
    <source>
        <dbReference type="ARBA" id="ARBA00022448"/>
    </source>
</evidence>
<dbReference type="InterPro" id="IPR024283">
    <property type="entry name" value="TOC159_MAD"/>
</dbReference>
<evidence type="ECO:0000256" key="7">
    <source>
        <dbReference type="ARBA" id="ARBA00022741"/>
    </source>
</evidence>
<feature type="compositionally biased region" description="Basic and acidic residues" evidence="17">
    <location>
        <begin position="498"/>
        <end position="512"/>
    </location>
</feature>
<comment type="similarity">
    <text evidence="16">Belongs to the TRAFAC class TrmE-Era-EngA-EngB-Septin-like GTPase superfamily. AIG1/Toc34/Toc159-like paraseptin GTPase family. TOC159 subfamily.</text>
</comment>
<evidence type="ECO:0000256" key="8">
    <source>
        <dbReference type="ARBA" id="ARBA00022801"/>
    </source>
</evidence>
<protein>
    <recommendedName>
        <fullName evidence="18">AIG1-type G domain-containing protein</fullName>
    </recommendedName>
</protein>
<evidence type="ECO:0000256" key="6">
    <source>
        <dbReference type="ARBA" id="ARBA00022723"/>
    </source>
</evidence>
<evidence type="ECO:0000256" key="12">
    <source>
        <dbReference type="ARBA" id="ARBA00022989"/>
    </source>
</evidence>
<dbReference type="GO" id="GO:0005525">
    <property type="term" value="F:GTP binding"/>
    <property type="evidence" value="ECO:0007669"/>
    <property type="project" value="UniProtKB-KW"/>
</dbReference>
<dbReference type="GO" id="GO:0046872">
    <property type="term" value="F:metal ion binding"/>
    <property type="evidence" value="ECO:0007669"/>
    <property type="project" value="UniProtKB-KW"/>
</dbReference>
<dbReference type="GO" id="GO:0003924">
    <property type="term" value="F:GTPase activity"/>
    <property type="evidence" value="ECO:0007669"/>
    <property type="project" value="InterPro"/>
</dbReference>